<dbReference type="PANTHER" id="PTHR46481">
    <property type="entry name" value="ZINC FINGER BED DOMAIN-CONTAINING PROTEIN 4"/>
    <property type="match status" value="1"/>
</dbReference>
<comment type="subcellular location">
    <subcellularLocation>
        <location evidence="1">Nucleus</location>
    </subcellularLocation>
</comment>
<organism evidence="7 8">
    <name type="scientific">Metarhizium anisopliae (strain ARSEF 549)</name>
    <dbReference type="NCBI Taxonomy" id="3151832"/>
    <lineage>
        <taxon>Eukaryota</taxon>
        <taxon>Fungi</taxon>
        <taxon>Dikarya</taxon>
        <taxon>Ascomycota</taxon>
        <taxon>Pezizomycotina</taxon>
        <taxon>Sordariomycetes</taxon>
        <taxon>Hypocreomycetidae</taxon>
        <taxon>Hypocreales</taxon>
        <taxon>Clavicipitaceae</taxon>
        <taxon>Metarhizium</taxon>
    </lineage>
</organism>
<dbReference type="InterPro" id="IPR052035">
    <property type="entry name" value="ZnF_BED_domain_contain"/>
</dbReference>
<name>A0A0B4ELP9_METAF</name>
<dbReference type="PANTHER" id="PTHR46481:SF10">
    <property type="entry name" value="ZINC FINGER BED DOMAIN-CONTAINING PROTEIN 39"/>
    <property type="match status" value="1"/>
</dbReference>
<proteinExistence type="predicted"/>
<dbReference type="GO" id="GO:0008270">
    <property type="term" value="F:zinc ion binding"/>
    <property type="evidence" value="ECO:0007669"/>
    <property type="project" value="UniProtKB-KW"/>
</dbReference>
<keyword evidence="8" id="KW-1185">Reference proteome</keyword>
<evidence type="ECO:0000256" key="5">
    <source>
        <dbReference type="ARBA" id="ARBA00023242"/>
    </source>
</evidence>
<accession>A0A0B4ELP9</accession>
<gene>
    <name evidence="7" type="ORF">MAN_10841</name>
</gene>
<dbReference type="EMBL" id="AZNF01000035">
    <property type="protein sequence ID" value="KID59208.1"/>
    <property type="molecule type" value="Genomic_DNA"/>
</dbReference>
<keyword evidence="3" id="KW-0863">Zinc-finger</keyword>
<dbReference type="GO" id="GO:0005634">
    <property type="term" value="C:nucleus"/>
    <property type="evidence" value="ECO:0007669"/>
    <property type="project" value="UniProtKB-SubCell"/>
</dbReference>
<keyword evidence="2" id="KW-0479">Metal-binding</keyword>
<comment type="caution">
    <text evidence="7">The sequence shown here is derived from an EMBL/GenBank/DDBJ whole genome shotgun (WGS) entry which is preliminary data.</text>
</comment>
<dbReference type="InterPro" id="IPR008906">
    <property type="entry name" value="HATC_C_dom"/>
</dbReference>
<evidence type="ECO:0000313" key="8">
    <source>
        <dbReference type="Proteomes" id="UP000031186"/>
    </source>
</evidence>
<dbReference type="AlphaFoldDB" id="A0A0B4ELP9"/>
<keyword evidence="4" id="KW-0862">Zinc</keyword>
<dbReference type="Pfam" id="PF05699">
    <property type="entry name" value="Dimer_Tnp_hAT"/>
    <property type="match status" value="1"/>
</dbReference>
<dbReference type="VEuPathDB" id="FungiDB:MAN_10841"/>
<dbReference type="InterPro" id="IPR012337">
    <property type="entry name" value="RNaseH-like_sf"/>
</dbReference>
<dbReference type="Proteomes" id="UP000031186">
    <property type="component" value="Unassembled WGS sequence"/>
</dbReference>
<reference evidence="7 8" key="1">
    <citation type="journal article" date="2014" name="Proc. Natl. Acad. Sci. U.S.A.">
        <title>Trajectory and genomic determinants of fungal-pathogen speciation and host adaptation.</title>
        <authorList>
            <person name="Hu X."/>
            <person name="Xiao G."/>
            <person name="Zheng P."/>
            <person name="Shang Y."/>
            <person name="Su Y."/>
            <person name="Zhang X."/>
            <person name="Liu X."/>
            <person name="Zhan S."/>
            <person name="St Leger R.J."/>
            <person name="Wang C."/>
        </authorList>
    </citation>
    <scope>NUCLEOTIDE SEQUENCE [LARGE SCALE GENOMIC DNA]</scope>
    <source>
        <strain evidence="7 8">ARSEF 549</strain>
    </source>
</reference>
<evidence type="ECO:0000256" key="2">
    <source>
        <dbReference type="ARBA" id="ARBA00022723"/>
    </source>
</evidence>
<dbReference type="GO" id="GO:0046983">
    <property type="term" value="F:protein dimerization activity"/>
    <property type="evidence" value="ECO:0007669"/>
    <property type="project" value="InterPro"/>
</dbReference>
<evidence type="ECO:0000256" key="3">
    <source>
        <dbReference type="ARBA" id="ARBA00022771"/>
    </source>
</evidence>
<keyword evidence="5" id="KW-0539">Nucleus</keyword>
<feature type="non-terminal residue" evidence="7">
    <location>
        <position position="1"/>
    </location>
</feature>
<dbReference type="OrthoDB" id="4961408at2759"/>
<evidence type="ECO:0000256" key="4">
    <source>
        <dbReference type="ARBA" id="ARBA00022833"/>
    </source>
</evidence>
<evidence type="ECO:0000259" key="6">
    <source>
        <dbReference type="Pfam" id="PF05699"/>
    </source>
</evidence>
<dbReference type="SUPFAM" id="SSF53098">
    <property type="entry name" value="Ribonuclease H-like"/>
    <property type="match status" value="1"/>
</dbReference>
<evidence type="ECO:0000256" key="1">
    <source>
        <dbReference type="ARBA" id="ARBA00004123"/>
    </source>
</evidence>
<sequence length="617" mass="71489">MTPPSFASSPSSILSVSRQRTSPIWRYCRVEDGKVLPAAWIDSKGTKWWHCQPCFDKKREKRYNYSGGSSTIVHHLRREHNIIIHGKEEVRRGRTQNRLGDITTFLAQETMHSNKKRKVTQEADALDQATIRELYCRYIVACSLPFSHIEQPAFIRYICHAADDILPMSGSTVKNDLQKGYEEKKEVSLVVRIKELEGQHSGENMAEAIMEFIREYGIASKVGYFMMDNATNMNTMIDKISDDLEHEFDVFYDPLPYRLRCVGYIICLAVMEFLLGKRPLTTVYITWTPQRLQTFTTLSDGLRLRRDNDTRWNSWYKMVEWALRPKIRQAVTIFCAQEPALQDDTLTQPDWLTLAEIHKFLEPFYDATVANEGIGDSISDVLPTMDYLLHHIEAAKTATTLPHLATMMETAWAKLADYYELTEDSPVYSAATVLNPSLKWAYMERTWEDKLEWIEKAKERVGQLWRETYKSTSSCPILRPSPPQDCTTKRLNGYKMWMKEQKSTIFNKDDDEYEVYCREPVMTVSDPLKWWLEPAQRRRFPNLSLMAIDILSIPPMSTETERLFSKAKLTVTDVRGSMNIDTLNLVECLRSWDRSALILPSDCCYVDQAGDHTIQDS</sequence>
<protein>
    <submittedName>
        <fullName evidence="7">Ribonuclease H-like protein</fullName>
    </submittedName>
</protein>
<feature type="domain" description="HAT C-terminal dimerisation" evidence="6">
    <location>
        <begin position="512"/>
        <end position="592"/>
    </location>
</feature>
<dbReference type="HOGENOM" id="CLU_009123_10_2_1"/>
<evidence type="ECO:0000313" key="7">
    <source>
        <dbReference type="EMBL" id="KID59208.1"/>
    </source>
</evidence>